<dbReference type="Gene3D" id="3.10.450.50">
    <property type="match status" value="1"/>
</dbReference>
<dbReference type="GO" id="GO:0016853">
    <property type="term" value="F:isomerase activity"/>
    <property type="evidence" value="ECO:0007669"/>
    <property type="project" value="UniProtKB-KW"/>
</dbReference>
<protein>
    <submittedName>
        <fullName evidence="2">Ketosteroid isomerase-like protein</fullName>
    </submittedName>
</protein>
<name>A0A841C417_9ACTN</name>
<proteinExistence type="predicted"/>
<reference evidence="2 3" key="1">
    <citation type="submission" date="2020-08" db="EMBL/GenBank/DDBJ databases">
        <title>Sequencing the genomes of 1000 actinobacteria strains.</title>
        <authorList>
            <person name="Klenk H.-P."/>
        </authorList>
    </citation>
    <scope>NUCLEOTIDE SEQUENCE [LARGE SCALE GENOMIC DNA]</scope>
    <source>
        <strain evidence="2 3">DSM 45362</strain>
    </source>
</reference>
<sequence>MSLTPQEIFDLRTEIIHSGRWQELAVHYAADAQVRMPFALPHPVHLEGRAAIEAHLALADGAPLEFRVENVVLHQTLDPEVLIAEYDYRARATHTGHEFRIANIQLFRVRDGEIVETRDYHNHHVLGEELRRPATA</sequence>
<accession>A0A841C417</accession>
<evidence type="ECO:0000259" key="1">
    <source>
        <dbReference type="Pfam" id="PF12680"/>
    </source>
</evidence>
<keyword evidence="2" id="KW-0413">Isomerase</keyword>
<feature type="domain" description="SnoaL-like" evidence="1">
    <location>
        <begin position="15"/>
        <end position="116"/>
    </location>
</feature>
<dbReference type="AlphaFoldDB" id="A0A841C417"/>
<dbReference type="InterPro" id="IPR037401">
    <property type="entry name" value="SnoaL-like"/>
</dbReference>
<dbReference type="RefSeq" id="WP_184844952.1">
    <property type="nucleotide sequence ID" value="NZ_JACHMN010000003.1"/>
</dbReference>
<evidence type="ECO:0000313" key="2">
    <source>
        <dbReference type="EMBL" id="MBB5873571.1"/>
    </source>
</evidence>
<organism evidence="2 3">
    <name type="scientific">Allocatelliglobosispora scoriae</name>
    <dbReference type="NCBI Taxonomy" id="643052"/>
    <lineage>
        <taxon>Bacteria</taxon>
        <taxon>Bacillati</taxon>
        <taxon>Actinomycetota</taxon>
        <taxon>Actinomycetes</taxon>
        <taxon>Micromonosporales</taxon>
        <taxon>Micromonosporaceae</taxon>
        <taxon>Allocatelliglobosispora</taxon>
    </lineage>
</organism>
<evidence type="ECO:0000313" key="3">
    <source>
        <dbReference type="Proteomes" id="UP000587527"/>
    </source>
</evidence>
<dbReference type="InterPro" id="IPR032710">
    <property type="entry name" value="NTF2-like_dom_sf"/>
</dbReference>
<dbReference type="Proteomes" id="UP000587527">
    <property type="component" value="Unassembled WGS sequence"/>
</dbReference>
<dbReference type="EMBL" id="JACHMN010000003">
    <property type="protein sequence ID" value="MBB5873571.1"/>
    <property type="molecule type" value="Genomic_DNA"/>
</dbReference>
<dbReference type="Pfam" id="PF12680">
    <property type="entry name" value="SnoaL_2"/>
    <property type="match status" value="1"/>
</dbReference>
<comment type="caution">
    <text evidence="2">The sequence shown here is derived from an EMBL/GenBank/DDBJ whole genome shotgun (WGS) entry which is preliminary data.</text>
</comment>
<gene>
    <name evidence="2" type="ORF">F4553_007005</name>
</gene>
<dbReference type="SUPFAM" id="SSF54427">
    <property type="entry name" value="NTF2-like"/>
    <property type="match status" value="1"/>
</dbReference>
<keyword evidence="3" id="KW-1185">Reference proteome</keyword>